<feature type="transmembrane region" description="Helical" evidence="8">
    <location>
        <begin position="496"/>
        <end position="514"/>
    </location>
</feature>
<dbReference type="EMBL" id="AGWK01000049">
    <property type="protein sequence ID" value="EHO67102.1"/>
    <property type="molecule type" value="Genomic_DNA"/>
</dbReference>
<keyword evidence="5 8" id="KW-1133">Transmembrane helix</keyword>
<dbReference type="GO" id="GO:0045454">
    <property type="term" value="P:cell redox homeostasis"/>
    <property type="evidence" value="ECO:0007669"/>
    <property type="project" value="TreeGrafter"/>
</dbReference>
<dbReference type="InterPro" id="IPR036249">
    <property type="entry name" value="Thioredoxin-like_sf"/>
</dbReference>
<dbReference type="PANTHER" id="PTHR32234">
    <property type="entry name" value="THIOL:DISULFIDE INTERCHANGE PROTEIN DSBD"/>
    <property type="match status" value="1"/>
</dbReference>
<evidence type="ECO:0000256" key="2">
    <source>
        <dbReference type="ARBA" id="ARBA00022475"/>
    </source>
</evidence>
<feature type="transmembrane region" description="Helical" evidence="8">
    <location>
        <begin position="274"/>
        <end position="296"/>
    </location>
</feature>
<keyword evidence="3 8" id="KW-0812">Transmembrane</keyword>
<feature type="transmembrane region" description="Helical" evidence="8">
    <location>
        <begin position="426"/>
        <end position="453"/>
    </location>
</feature>
<dbReference type="PANTHER" id="PTHR32234:SF0">
    <property type="entry name" value="THIOL:DISULFIDE INTERCHANGE PROTEIN DSBD"/>
    <property type="match status" value="1"/>
</dbReference>
<dbReference type="GO" id="GO:0017004">
    <property type="term" value="P:cytochrome complex assembly"/>
    <property type="evidence" value="ECO:0007669"/>
    <property type="project" value="UniProtKB-KW"/>
</dbReference>
<dbReference type="Pfam" id="PF11412">
    <property type="entry name" value="DsbD_N"/>
    <property type="match status" value="1"/>
</dbReference>
<feature type="transmembrane region" description="Helical" evidence="8">
    <location>
        <begin position="350"/>
        <end position="378"/>
    </location>
</feature>
<gene>
    <name evidence="11" type="ORF">HMPREF9140_01839</name>
</gene>
<reference evidence="11 12" key="1">
    <citation type="submission" date="2011-12" db="EMBL/GenBank/DDBJ databases">
        <title>The Genome Sequence of Prevotella micans F0438.</title>
        <authorList>
            <consortium name="The Broad Institute Genome Sequencing Platform"/>
            <person name="Earl A."/>
            <person name="Ward D."/>
            <person name="Feldgarden M."/>
            <person name="Gevers D."/>
            <person name="Izard J."/>
            <person name="Baranova O.V."/>
            <person name="Blanton J.M."/>
            <person name="Wade W.G."/>
            <person name="Dewhirst F.E."/>
            <person name="Young S.K."/>
            <person name="Zeng Q."/>
            <person name="Gargeya S."/>
            <person name="Fitzgerald M."/>
            <person name="Haas B."/>
            <person name="Abouelleil A."/>
            <person name="Alvarado L."/>
            <person name="Arachchi H.M."/>
            <person name="Berlin A."/>
            <person name="Chapman S.B."/>
            <person name="Gearin G."/>
            <person name="Goldberg J."/>
            <person name="Griggs A."/>
            <person name="Gujja S."/>
            <person name="Hansen M."/>
            <person name="Heiman D."/>
            <person name="Howarth C."/>
            <person name="Larimer J."/>
            <person name="Lui A."/>
            <person name="MacDonald P.J.P."/>
            <person name="McCowen C."/>
            <person name="Montmayeur A."/>
            <person name="Murphy C."/>
            <person name="Neiman D."/>
            <person name="Pearson M."/>
            <person name="Priest M."/>
            <person name="Roberts A."/>
            <person name="Saif S."/>
            <person name="Shea T."/>
            <person name="Sisk P."/>
            <person name="Stolte C."/>
            <person name="Sykes S."/>
            <person name="Wortman J."/>
            <person name="Nusbaum C."/>
            <person name="Birren B."/>
        </authorList>
    </citation>
    <scope>NUCLEOTIDE SEQUENCE [LARGE SCALE GENOMIC DNA]</scope>
    <source>
        <strain evidence="11 12">F0438</strain>
    </source>
</reference>
<keyword evidence="9" id="KW-0732">Signal</keyword>
<dbReference type="InterPro" id="IPR003834">
    <property type="entry name" value="Cyt_c_assmbl_TM_dom"/>
</dbReference>
<dbReference type="Pfam" id="PF02683">
    <property type="entry name" value="DsbD_TM"/>
    <property type="match status" value="1"/>
</dbReference>
<dbReference type="eggNOG" id="COG4232">
    <property type="taxonomic scope" value="Bacteria"/>
</dbReference>
<feature type="domain" description="Thioredoxin" evidence="10">
    <location>
        <begin position="519"/>
        <end position="678"/>
    </location>
</feature>
<feature type="transmembrane region" description="Helical" evidence="8">
    <location>
        <begin position="459"/>
        <end position="476"/>
    </location>
</feature>
<dbReference type="RefSeq" id="WP_006953406.1">
    <property type="nucleotide sequence ID" value="NZ_JH594523.1"/>
</dbReference>
<feature type="transmembrane region" description="Helical" evidence="8">
    <location>
        <begin position="228"/>
        <end position="253"/>
    </location>
</feature>
<evidence type="ECO:0000313" key="11">
    <source>
        <dbReference type="EMBL" id="EHO67102.1"/>
    </source>
</evidence>
<dbReference type="STRING" id="883158.HMPREF9140_01839"/>
<comment type="subcellular location">
    <subcellularLocation>
        <location evidence="1">Cell membrane</location>
        <topology evidence="1">Multi-pass membrane protein</topology>
    </subcellularLocation>
</comment>
<evidence type="ECO:0000256" key="6">
    <source>
        <dbReference type="ARBA" id="ARBA00023136"/>
    </source>
</evidence>
<sequence>MLKQRNLLFALFLMTCLGALGQQMPVHFSVHQKQVNPGEVDVVFTAKIDNGWHVYSTGLPADGPTSATLHTEKAEGAEPMGKLVARGKELNVQDNIFGMKLRYFEKSVTFIQKYKITGKTYKIKGYLEYGACNEEMCMPPSTVEFNYKGNGPADAPETTEKEADTKEETALTNADSTKSEQATALSLSDSTQNTGSETTVASASELWKPVIKELETFNKNQGGESKSLIYIFLMGIVGGLLALLTPCVWPIIPMTVSFFLKRAKDDKKKGVRDAITYGISIVIIYMALAFLITAIFGPQKLNDLATNAPFNIFFFLLLVVFAFSFFGWFELRLPSSWGNAIDNKASSTTGLLSIFLMAFTLSLVSFSCTAPVIGLLLVQAATSGDWAAPTVGMFGFALALALPFSLFALFPTWLKQAPKSGSWMNMIKVVLGFIELAFALKFLSVADLAYGWHILDRETFLALWIVIFGLLGLYLIGKLKFPHDDPTQHAMPVPSIMLGLVVLAFTIYMIPGLWGAPCKAVSAFAPPMYTQDFNLQDNSVHAQYTDYDEGMQAAARAGKPVMIDFTGFGCVNCRKMEGAVWSDPQVASKLTKDYVLISLYVDDKTPLKSPIEVKNSDGTTRTLRTVGDKWSYLEQMKFGYLAQPFHVTVDNQGKPLSGSFTYKEDIPGYLKFLDKGLENYKK</sequence>
<dbReference type="Pfam" id="PF13899">
    <property type="entry name" value="Thioredoxin_7"/>
    <property type="match status" value="1"/>
</dbReference>
<evidence type="ECO:0000256" key="9">
    <source>
        <dbReference type="SAM" id="SignalP"/>
    </source>
</evidence>
<evidence type="ECO:0000256" key="8">
    <source>
        <dbReference type="SAM" id="Phobius"/>
    </source>
</evidence>
<keyword evidence="2" id="KW-1003">Cell membrane</keyword>
<feature type="region of interest" description="Disordered" evidence="7">
    <location>
        <begin position="148"/>
        <end position="198"/>
    </location>
</feature>
<feature type="transmembrane region" description="Helical" evidence="8">
    <location>
        <begin position="390"/>
        <end position="414"/>
    </location>
</feature>
<protein>
    <recommendedName>
        <fullName evidence="10">Thioredoxin domain-containing protein</fullName>
    </recommendedName>
</protein>
<evidence type="ECO:0000313" key="12">
    <source>
        <dbReference type="Proteomes" id="UP000016023"/>
    </source>
</evidence>
<dbReference type="GO" id="GO:0015035">
    <property type="term" value="F:protein-disulfide reductase activity"/>
    <property type="evidence" value="ECO:0007669"/>
    <property type="project" value="TreeGrafter"/>
</dbReference>
<feature type="transmembrane region" description="Helical" evidence="8">
    <location>
        <begin position="308"/>
        <end position="329"/>
    </location>
</feature>
<evidence type="ECO:0000256" key="3">
    <source>
        <dbReference type="ARBA" id="ARBA00022692"/>
    </source>
</evidence>
<evidence type="ECO:0000256" key="4">
    <source>
        <dbReference type="ARBA" id="ARBA00022748"/>
    </source>
</evidence>
<feature type="chain" id="PRO_5003552959" description="Thioredoxin domain-containing protein" evidence="9">
    <location>
        <begin position="22"/>
        <end position="682"/>
    </location>
</feature>
<dbReference type="HOGENOM" id="CLU_015841_0_0_10"/>
<evidence type="ECO:0000256" key="7">
    <source>
        <dbReference type="SAM" id="MobiDB-lite"/>
    </source>
</evidence>
<feature type="signal peptide" evidence="9">
    <location>
        <begin position="1"/>
        <end position="21"/>
    </location>
</feature>
<dbReference type="Gene3D" id="3.40.30.10">
    <property type="entry name" value="Glutaredoxin"/>
    <property type="match status" value="1"/>
</dbReference>
<keyword evidence="6 8" id="KW-0472">Membrane</keyword>
<feature type="compositionally biased region" description="Polar residues" evidence="7">
    <location>
        <begin position="171"/>
        <end position="198"/>
    </location>
</feature>
<comment type="caution">
    <text evidence="11">The sequence shown here is derived from an EMBL/GenBank/DDBJ whole genome shotgun (WGS) entry which is preliminary data.</text>
</comment>
<evidence type="ECO:0000259" key="10">
    <source>
        <dbReference type="PROSITE" id="PS51352"/>
    </source>
</evidence>
<dbReference type="SUPFAM" id="SSF52833">
    <property type="entry name" value="Thioredoxin-like"/>
    <property type="match status" value="1"/>
</dbReference>
<keyword evidence="4" id="KW-0201">Cytochrome c-type biogenesis</keyword>
<keyword evidence="12" id="KW-1185">Reference proteome</keyword>
<accession>H1Q4K1</accession>
<dbReference type="GO" id="GO:0005886">
    <property type="term" value="C:plasma membrane"/>
    <property type="evidence" value="ECO:0007669"/>
    <property type="project" value="UniProtKB-SubCell"/>
</dbReference>
<dbReference type="InterPro" id="IPR028250">
    <property type="entry name" value="DsbDN"/>
</dbReference>
<dbReference type="AlphaFoldDB" id="H1Q4K1"/>
<evidence type="ECO:0000256" key="5">
    <source>
        <dbReference type="ARBA" id="ARBA00022989"/>
    </source>
</evidence>
<dbReference type="InterPro" id="IPR013766">
    <property type="entry name" value="Thioredoxin_domain"/>
</dbReference>
<dbReference type="PROSITE" id="PS51352">
    <property type="entry name" value="THIOREDOXIN_2"/>
    <property type="match status" value="1"/>
</dbReference>
<name>H1Q4K1_9BACT</name>
<dbReference type="Proteomes" id="UP000016023">
    <property type="component" value="Unassembled WGS sequence"/>
</dbReference>
<feature type="compositionally biased region" description="Basic and acidic residues" evidence="7">
    <location>
        <begin position="158"/>
        <end position="169"/>
    </location>
</feature>
<dbReference type="PATRIC" id="fig|883158.3.peg.1842"/>
<evidence type="ECO:0000256" key="1">
    <source>
        <dbReference type="ARBA" id="ARBA00004651"/>
    </source>
</evidence>
<proteinExistence type="predicted"/>
<organism evidence="11 12">
    <name type="scientific">Prevotella micans F0438</name>
    <dbReference type="NCBI Taxonomy" id="883158"/>
    <lineage>
        <taxon>Bacteria</taxon>
        <taxon>Pseudomonadati</taxon>
        <taxon>Bacteroidota</taxon>
        <taxon>Bacteroidia</taxon>
        <taxon>Bacteroidales</taxon>
        <taxon>Prevotellaceae</taxon>
        <taxon>Prevotella</taxon>
    </lineage>
</organism>